<feature type="domain" description="Thioredoxin-like fold" evidence="9">
    <location>
        <begin position="109"/>
        <end position="230"/>
    </location>
</feature>
<dbReference type="PANTHER" id="PTHR35272">
    <property type="entry name" value="THIOL:DISULFIDE INTERCHANGE PROTEIN DSBC-RELATED"/>
    <property type="match status" value="1"/>
</dbReference>
<comment type="subcellular location">
    <subcellularLocation>
        <location evidence="1 7">Periplasm</location>
    </subcellularLocation>
</comment>
<protein>
    <recommendedName>
        <fullName evidence="7">Thiol:disulfide interchange protein</fullName>
    </recommendedName>
</protein>
<gene>
    <name evidence="10" type="ORF">SAMN04488079_108116</name>
</gene>
<sequence>MLKYAILVMSLLGVSVVHADNDELRKKIEKSLPDVKVTSLRAVDDTGLYEAIINGQVLYFSKDGRYVIQGDMVSLDSRTNLTEQRRVSLRKDAIANLNEKDMIIFGPEKAKYTITVFTDIDCGYCRKMHSEIEQYNDLGIRVRYMSFPRGGIGSKSYDDAVNVWCAADRQKAMTEAKQGEELATKTCVNPVKAEFELGQQLGVKGTPSIFLESGQILPGYLPPEKLIQVLDENSKRS</sequence>
<dbReference type="InterPro" id="IPR012336">
    <property type="entry name" value="Thioredoxin-like_fold"/>
</dbReference>
<dbReference type="Proteomes" id="UP000198924">
    <property type="component" value="Unassembled WGS sequence"/>
</dbReference>
<keyword evidence="3 7" id="KW-0732">Signal</keyword>
<dbReference type="InterPro" id="IPR036249">
    <property type="entry name" value="Thioredoxin-like_sf"/>
</dbReference>
<name>A0A1I3YMK6_9GAMM</name>
<keyword evidence="11" id="KW-1185">Reference proteome</keyword>
<dbReference type="InterPro" id="IPR033954">
    <property type="entry name" value="DiS-bond_Isoase_DsbC/G"/>
</dbReference>
<comment type="function">
    <text evidence="7">Required for disulfide bond formation in some periplasmic proteins. Acts by transferring its disulfide bond to other proteins and is reduced in the process.</text>
</comment>
<dbReference type="SUPFAM" id="SSF54423">
    <property type="entry name" value="DsbC/DsbG N-terminal domain-like"/>
    <property type="match status" value="1"/>
</dbReference>
<dbReference type="EMBL" id="FOSH01000008">
    <property type="protein sequence ID" value="SFK32456.1"/>
    <property type="molecule type" value="Genomic_DNA"/>
</dbReference>
<dbReference type="InterPro" id="IPR009094">
    <property type="entry name" value="DiS-bond_isomerase_DsbC/G_N_sf"/>
</dbReference>
<proteinExistence type="inferred from homology"/>
<dbReference type="Gene3D" id="3.10.450.70">
    <property type="entry name" value="Disulphide bond isomerase, DsbC/G, N-terminal"/>
    <property type="match status" value="1"/>
</dbReference>
<dbReference type="InterPro" id="IPR051470">
    <property type="entry name" value="Thiol:disulfide_interchange"/>
</dbReference>
<dbReference type="GO" id="GO:0042597">
    <property type="term" value="C:periplasmic space"/>
    <property type="evidence" value="ECO:0007669"/>
    <property type="project" value="UniProtKB-SubCell"/>
</dbReference>
<dbReference type="AlphaFoldDB" id="A0A1I3YMK6"/>
<evidence type="ECO:0000256" key="3">
    <source>
        <dbReference type="ARBA" id="ARBA00022729"/>
    </source>
</evidence>
<dbReference type="Pfam" id="PF10411">
    <property type="entry name" value="DsbC_N"/>
    <property type="match status" value="1"/>
</dbReference>
<dbReference type="CDD" id="cd03020">
    <property type="entry name" value="DsbA_DsbC_DsbG"/>
    <property type="match status" value="1"/>
</dbReference>
<keyword evidence="5" id="KW-1015">Disulfide bond</keyword>
<evidence type="ECO:0000256" key="7">
    <source>
        <dbReference type="RuleBase" id="RU364038"/>
    </source>
</evidence>
<keyword evidence="6 7" id="KW-0676">Redox-active center</keyword>
<evidence type="ECO:0000256" key="4">
    <source>
        <dbReference type="ARBA" id="ARBA00022764"/>
    </source>
</evidence>
<evidence type="ECO:0000313" key="10">
    <source>
        <dbReference type="EMBL" id="SFK32456.1"/>
    </source>
</evidence>
<evidence type="ECO:0000256" key="5">
    <source>
        <dbReference type="ARBA" id="ARBA00023157"/>
    </source>
</evidence>
<feature type="chain" id="PRO_5011329759" description="Thiol:disulfide interchange protein" evidence="7">
    <location>
        <begin position="20"/>
        <end position="237"/>
    </location>
</feature>
<organism evidence="10 11">
    <name type="scientific">Methylophaga sulfidovorans</name>
    <dbReference type="NCBI Taxonomy" id="45496"/>
    <lineage>
        <taxon>Bacteria</taxon>
        <taxon>Pseudomonadati</taxon>
        <taxon>Pseudomonadota</taxon>
        <taxon>Gammaproteobacteria</taxon>
        <taxon>Thiotrichales</taxon>
        <taxon>Piscirickettsiaceae</taxon>
        <taxon>Methylophaga</taxon>
    </lineage>
</organism>
<feature type="signal peptide" evidence="7">
    <location>
        <begin position="1"/>
        <end position="19"/>
    </location>
</feature>
<evidence type="ECO:0000259" key="8">
    <source>
        <dbReference type="Pfam" id="PF10411"/>
    </source>
</evidence>
<dbReference type="STRING" id="45496.SAMN04488079_108116"/>
<accession>A0A1I3YMK6</accession>
<dbReference type="RefSeq" id="WP_091713497.1">
    <property type="nucleotide sequence ID" value="NZ_FOSH01000008.1"/>
</dbReference>
<dbReference type="Pfam" id="PF13098">
    <property type="entry name" value="Thioredoxin_2"/>
    <property type="match status" value="1"/>
</dbReference>
<dbReference type="Gene3D" id="3.40.30.10">
    <property type="entry name" value="Glutaredoxin"/>
    <property type="match status" value="1"/>
</dbReference>
<dbReference type="PANTHER" id="PTHR35272:SF3">
    <property type="entry name" value="THIOL:DISULFIDE INTERCHANGE PROTEIN DSBC"/>
    <property type="match status" value="1"/>
</dbReference>
<evidence type="ECO:0000256" key="6">
    <source>
        <dbReference type="ARBA" id="ARBA00023284"/>
    </source>
</evidence>
<dbReference type="OrthoDB" id="12976at2"/>
<evidence type="ECO:0000256" key="2">
    <source>
        <dbReference type="ARBA" id="ARBA00009813"/>
    </source>
</evidence>
<feature type="domain" description="Disulphide bond isomerase DsbC/G N-terminal" evidence="8">
    <location>
        <begin position="16"/>
        <end position="83"/>
    </location>
</feature>
<evidence type="ECO:0000259" key="9">
    <source>
        <dbReference type="Pfam" id="PF13098"/>
    </source>
</evidence>
<dbReference type="InterPro" id="IPR018950">
    <property type="entry name" value="DiS-bond_isomerase_DsbC/G_N"/>
</dbReference>
<evidence type="ECO:0000313" key="11">
    <source>
        <dbReference type="Proteomes" id="UP000198924"/>
    </source>
</evidence>
<comment type="similarity">
    <text evidence="2 7">Belongs to the thioredoxin family. DsbC subfamily.</text>
</comment>
<reference evidence="11" key="1">
    <citation type="submission" date="2016-10" db="EMBL/GenBank/DDBJ databases">
        <authorList>
            <person name="Varghese N."/>
            <person name="Submissions S."/>
        </authorList>
    </citation>
    <scope>NUCLEOTIDE SEQUENCE [LARGE SCALE GENOMIC DNA]</scope>
    <source>
        <strain evidence="11">DSM 11578</strain>
    </source>
</reference>
<dbReference type="SUPFAM" id="SSF52833">
    <property type="entry name" value="Thioredoxin-like"/>
    <property type="match status" value="1"/>
</dbReference>
<evidence type="ECO:0000256" key="1">
    <source>
        <dbReference type="ARBA" id="ARBA00004418"/>
    </source>
</evidence>
<keyword evidence="4 7" id="KW-0574">Periplasm</keyword>